<dbReference type="EMBL" id="VIEB01000757">
    <property type="protein sequence ID" value="TQD81639.1"/>
    <property type="molecule type" value="Genomic_DNA"/>
</dbReference>
<evidence type="ECO:0000256" key="3">
    <source>
        <dbReference type="ARBA" id="ARBA00022554"/>
    </source>
</evidence>
<evidence type="ECO:0000313" key="10">
    <source>
        <dbReference type="EMBL" id="TQD81639.1"/>
    </source>
</evidence>
<dbReference type="InterPro" id="IPR009457">
    <property type="entry name" value="THH1/TOM1/TOM3_dom"/>
</dbReference>
<evidence type="ECO:0000259" key="9">
    <source>
        <dbReference type="Pfam" id="PF06454"/>
    </source>
</evidence>
<comment type="similarity">
    <text evidence="2">Belongs to the plant tobamovirus multiplication TOM1 protein family.</text>
</comment>
<feature type="domain" description="THH1/TOM1/TOM3" evidence="9">
    <location>
        <begin position="106"/>
        <end position="249"/>
    </location>
</feature>
<feature type="transmembrane region" description="Helical" evidence="8">
    <location>
        <begin position="293"/>
        <end position="314"/>
    </location>
</feature>
<reference evidence="10 11" key="1">
    <citation type="journal article" date="2019" name="G3 (Bethesda)">
        <title>Sequencing of a Wild Apple (Malus baccata) Genome Unravels the Differences Between Cultivated and Wild Apple Species Regarding Disease Resistance and Cold Tolerance.</title>
        <authorList>
            <person name="Chen X."/>
        </authorList>
    </citation>
    <scope>NUCLEOTIDE SEQUENCE [LARGE SCALE GENOMIC DNA]</scope>
    <source>
        <strain evidence="11">cv. Shandingzi</strain>
        <tissue evidence="10">Leaves</tissue>
    </source>
</reference>
<gene>
    <name evidence="10" type="ORF">C1H46_032796</name>
</gene>
<accession>A0A540L5L9</accession>
<comment type="subcellular location">
    <subcellularLocation>
        <location evidence="1">Vacuole membrane</location>
        <topology evidence="1">Multi-pass membrane protein</topology>
    </subcellularLocation>
</comment>
<dbReference type="GO" id="GO:0005774">
    <property type="term" value="C:vacuolar membrane"/>
    <property type="evidence" value="ECO:0007669"/>
    <property type="project" value="UniProtKB-SubCell"/>
</dbReference>
<feature type="transmembrane region" description="Helical" evidence="8">
    <location>
        <begin position="198"/>
        <end position="219"/>
    </location>
</feature>
<dbReference type="STRING" id="106549.A0A540L5L9"/>
<dbReference type="PANTHER" id="PTHR31142:SF3">
    <property type="entry name" value="THH1_TOM1_TOM3 DOMAIN-CONTAINING PROTEIN"/>
    <property type="match status" value="1"/>
</dbReference>
<dbReference type="AlphaFoldDB" id="A0A540L5L9"/>
<feature type="transmembrane region" description="Helical" evidence="8">
    <location>
        <begin position="159"/>
        <end position="177"/>
    </location>
</feature>
<feature type="transmembrane region" description="Helical" evidence="8">
    <location>
        <begin position="123"/>
        <end position="147"/>
    </location>
</feature>
<evidence type="ECO:0000256" key="8">
    <source>
        <dbReference type="SAM" id="Phobius"/>
    </source>
</evidence>
<keyword evidence="4 8" id="KW-0812">Transmembrane</keyword>
<comment type="caution">
    <text evidence="10">The sequence shown here is derived from an EMBL/GenBank/DDBJ whole genome shotgun (WGS) entry which is preliminary data.</text>
</comment>
<evidence type="ECO:0000256" key="1">
    <source>
        <dbReference type="ARBA" id="ARBA00004128"/>
    </source>
</evidence>
<protein>
    <recommendedName>
        <fullName evidence="9">THH1/TOM1/TOM3 domain-containing protein</fullName>
    </recommendedName>
</protein>
<organism evidence="10 11">
    <name type="scientific">Malus baccata</name>
    <name type="common">Siberian crab apple</name>
    <name type="synonym">Pyrus baccata</name>
    <dbReference type="NCBI Taxonomy" id="106549"/>
    <lineage>
        <taxon>Eukaryota</taxon>
        <taxon>Viridiplantae</taxon>
        <taxon>Streptophyta</taxon>
        <taxon>Embryophyta</taxon>
        <taxon>Tracheophyta</taxon>
        <taxon>Spermatophyta</taxon>
        <taxon>Magnoliopsida</taxon>
        <taxon>eudicotyledons</taxon>
        <taxon>Gunneridae</taxon>
        <taxon>Pentapetalae</taxon>
        <taxon>rosids</taxon>
        <taxon>fabids</taxon>
        <taxon>Rosales</taxon>
        <taxon>Rosaceae</taxon>
        <taxon>Amygdaloideae</taxon>
        <taxon>Maleae</taxon>
        <taxon>Malus</taxon>
    </lineage>
</organism>
<feature type="region of interest" description="Disordered" evidence="7">
    <location>
        <begin position="36"/>
        <end position="68"/>
    </location>
</feature>
<feature type="transmembrane region" description="Helical" evidence="8">
    <location>
        <begin position="270"/>
        <end position="287"/>
    </location>
</feature>
<evidence type="ECO:0000313" key="11">
    <source>
        <dbReference type="Proteomes" id="UP000315295"/>
    </source>
</evidence>
<keyword evidence="6 8" id="KW-0472">Membrane</keyword>
<feature type="transmembrane region" description="Helical" evidence="8">
    <location>
        <begin position="335"/>
        <end position="356"/>
    </location>
</feature>
<dbReference type="InterPro" id="IPR040226">
    <property type="entry name" value="THH1/TOM1/TOM3"/>
</dbReference>
<feature type="compositionally biased region" description="Polar residues" evidence="7">
    <location>
        <begin position="41"/>
        <end position="68"/>
    </location>
</feature>
<evidence type="ECO:0000256" key="6">
    <source>
        <dbReference type="ARBA" id="ARBA00023136"/>
    </source>
</evidence>
<keyword evidence="5 8" id="KW-1133">Transmembrane helix</keyword>
<evidence type="ECO:0000256" key="7">
    <source>
        <dbReference type="SAM" id="MobiDB-lite"/>
    </source>
</evidence>
<feature type="transmembrane region" description="Helical" evidence="8">
    <location>
        <begin position="231"/>
        <end position="250"/>
    </location>
</feature>
<dbReference type="Proteomes" id="UP000315295">
    <property type="component" value="Unassembled WGS sequence"/>
</dbReference>
<sequence length="436" mass="49330">MAVHDGGGYPASVYNLPFRQDERTRHACKCNPVEKTDKDQINQSWRGNSTKPINVESPTTHTSASGSDSHIFAGRLELVEVRMARSGGGGVGVVESAVIAYNLRDASSWWHDINASPIWQNRIFHALAILYGLVAVVALVQLIRIQLRVPEYGWTTQKVFHFLNFVVNGVRSAVFVFRRQVQKLHPEIVKHILLDMPSLAFFTTYALLVLFWAEIYYQARTVSTDGLRPSFLTVNAVVYVIQVKFLLNCFTLSPHKRELLELDSSTGKQVMIAIWLILWWKPIPVLLTLSKMFFAGVSLFAALGFLLYGGRLFLMLQRFPVESKGRRKKLQEVGYVTTICFTCFLVRCIMMCFNAFDEAADLDVLNHPVLNFIYYLYFDSAEEAYLVPRLRASMGVFNGLCPSGVAPETLRRQTRSVFIIRLNKNGDEGVRDGGLE</sequence>
<keyword evidence="11" id="KW-1185">Reference proteome</keyword>
<keyword evidence="3" id="KW-0926">Vacuole</keyword>
<proteinExistence type="inferred from homology"/>
<evidence type="ECO:0000256" key="4">
    <source>
        <dbReference type="ARBA" id="ARBA00022692"/>
    </source>
</evidence>
<feature type="domain" description="THH1/TOM1/TOM3" evidence="9">
    <location>
        <begin position="270"/>
        <end position="377"/>
    </location>
</feature>
<dbReference type="PANTHER" id="PTHR31142">
    <property type="entry name" value="TOBAMOVIRUS MULTIPLICATION PROTEIN 1-LIKE ISOFORM X1"/>
    <property type="match status" value="1"/>
</dbReference>
<evidence type="ECO:0000256" key="5">
    <source>
        <dbReference type="ARBA" id="ARBA00022989"/>
    </source>
</evidence>
<evidence type="ECO:0000256" key="2">
    <source>
        <dbReference type="ARBA" id="ARBA00006779"/>
    </source>
</evidence>
<dbReference type="Pfam" id="PF06454">
    <property type="entry name" value="THH1_TOM1-3_dom"/>
    <property type="match status" value="2"/>
</dbReference>
<name>A0A540L5L9_MALBA</name>